<dbReference type="EMBL" id="LBOI01000015">
    <property type="protein sequence ID" value="KKP31139.1"/>
    <property type="molecule type" value="Genomic_DNA"/>
</dbReference>
<dbReference type="InterPro" id="IPR011051">
    <property type="entry name" value="RmlC_Cupin_sf"/>
</dbReference>
<accession>A0A0F9YHZ6</accession>
<organism evidence="2 3">
    <name type="scientific">Candidatus Woesebacteria bacterium GW2011_GWC2_31_9</name>
    <dbReference type="NCBI Taxonomy" id="1618586"/>
    <lineage>
        <taxon>Bacteria</taxon>
        <taxon>Candidatus Woeseibacteriota</taxon>
    </lineage>
</organism>
<reference evidence="2 3" key="1">
    <citation type="journal article" date="2015" name="Nature">
        <title>rRNA introns, odd ribosomes, and small enigmatic genomes across a large radiation of phyla.</title>
        <authorList>
            <person name="Brown C.T."/>
            <person name="Hug L.A."/>
            <person name="Thomas B.C."/>
            <person name="Sharon I."/>
            <person name="Castelle C.J."/>
            <person name="Singh A."/>
            <person name="Wilkins M.J."/>
            <person name="Williams K.H."/>
            <person name="Banfield J.F."/>
        </authorList>
    </citation>
    <scope>NUCLEOTIDE SEQUENCE [LARGE SCALE GENOMIC DNA]</scope>
</reference>
<dbReference type="NCBIfam" id="TIGR04366">
    <property type="entry name" value="cupin_WbuC"/>
    <property type="match status" value="1"/>
</dbReference>
<evidence type="ECO:0000313" key="2">
    <source>
        <dbReference type="EMBL" id="KKP31139.1"/>
    </source>
</evidence>
<comment type="caution">
    <text evidence="2">The sequence shown here is derived from an EMBL/GenBank/DDBJ whole genome shotgun (WGS) entry which is preliminary data.</text>
</comment>
<feature type="domain" description="Cupin fold metalloprotein WbuC cupin" evidence="1">
    <location>
        <begin position="42"/>
        <end position="115"/>
    </location>
</feature>
<dbReference type="Proteomes" id="UP000034803">
    <property type="component" value="Unassembled WGS sequence"/>
</dbReference>
<dbReference type="InterPro" id="IPR027565">
    <property type="entry name" value="Cupin_WbuC"/>
</dbReference>
<proteinExistence type="predicted"/>
<evidence type="ECO:0000259" key="1">
    <source>
        <dbReference type="Pfam" id="PF19480"/>
    </source>
</evidence>
<evidence type="ECO:0000313" key="3">
    <source>
        <dbReference type="Proteomes" id="UP000034803"/>
    </source>
</evidence>
<dbReference type="InterPro" id="IPR046058">
    <property type="entry name" value="WbuC_cupin"/>
</dbReference>
<protein>
    <recommendedName>
        <fullName evidence="1">Cupin fold metalloprotein WbuC cupin domain-containing protein</fullName>
    </recommendedName>
</protein>
<name>A0A0F9YHZ6_9BACT</name>
<gene>
    <name evidence="2" type="ORF">UR21_C0015G0013</name>
</gene>
<dbReference type="InterPro" id="IPR014710">
    <property type="entry name" value="RmlC-like_jellyroll"/>
</dbReference>
<dbReference type="AlphaFoldDB" id="A0A0F9YHZ6"/>
<dbReference type="SUPFAM" id="SSF51182">
    <property type="entry name" value="RmlC-like cupins"/>
    <property type="match status" value="1"/>
</dbReference>
<dbReference type="Pfam" id="PF19480">
    <property type="entry name" value="DUF6016"/>
    <property type="match status" value="1"/>
</dbReference>
<sequence length="195" mass="22175">MEPLDSIKKDFDGSIPSAVDLDKYIKSHKGDYLSKDLANLALGIAKVSERGRFIFRIHDSLKAEQHLMINAISTENYVRPHKHNELEKTESFRLLKGKASVVMFDDDGKVNKVVKLSEVGKNIVTIRPNIWHTIISDEPFVILESKRQAKGGYIAETDKEFASWAPEENTDDGKEYFQNLLEKTNNLVEINTNLN</sequence>
<dbReference type="Gene3D" id="2.60.120.10">
    <property type="entry name" value="Jelly Rolls"/>
    <property type="match status" value="1"/>
</dbReference>